<proteinExistence type="predicted"/>
<evidence type="ECO:0000256" key="1">
    <source>
        <dbReference type="SAM" id="MobiDB-lite"/>
    </source>
</evidence>
<protein>
    <submittedName>
        <fullName evidence="2">Uncharacterized protein</fullName>
    </submittedName>
</protein>
<feature type="region of interest" description="Disordered" evidence="1">
    <location>
        <begin position="54"/>
        <end position="99"/>
    </location>
</feature>
<name>A0ABY9IQG6_9ACTN</name>
<evidence type="ECO:0000313" key="3">
    <source>
        <dbReference type="Proteomes" id="UP001235744"/>
    </source>
</evidence>
<keyword evidence="3" id="KW-1185">Reference proteome</keyword>
<gene>
    <name evidence="2" type="ORF">P8A19_17210</name>
</gene>
<reference evidence="2 3" key="1">
    <citation type="submission" date="2023-03" db="EMBL/GenBank/DDBJ databases">
        <title>Isolation and description of six Streptomyces strains from soil environments, able to metabolize different microbial glucans.</title>
        <authorList>
            <person name="Widen T."/>
            <person name="Larsbrink J."/>
        </authorList>
    </citation>
    <scope>NUCLEOTIDE SEQUENCE [LARGE SCALE GENOMIC DNA]</scope>
    <source>
        <strain evidence="2 3">Alt2</strain>
    </source>
</reference>
<dbReference type="Proteomes" id="UP001235744">
    <property type="component" value="Chromosome"/>
</dbReference>
<evidence type="ECO:0000313" key="2">
    <source>
        <dbReference type="EMBL" id="WLQ57079.1"/>
    </source>
</evidence>
<dbReference type="RefSeq" id="WP_306071270.1">
    <property type="nucleotide sequence ID" value="NZ_CP120988.1"/>
</dbReference>
<dbReference type="EMBL" id="CP120988">
    <property type="protein sequence ID" value="WLQ57079.1"/>
    <property type="molecule type" value="Genomic_DNA"/>
</dbReference>
<sequence length="99" mass="10069">MRAGRSGGDLEFRRDLSGDRTGAVRTGGAAFVSGVRVTDADRDGRSELQVLQSAGDGMTARHIGRQHGGGVSVGGEEFRGADGPGAELGQPAFPACAAR</sequence>
<organism evidence="2 3">
    <name type="scientific">Streptomyces poriferorum</name>
    <dbReference type="NCBI Taxonomy" id="2798799"/>
    <lineage>
        <taxon>Bacteria</taxon>
        <taxon>Bacillati</taxon>
        <taxon>Actinomycetota</taxon>
        <taxon>Actinomycetes</taxon>
        <taxon>Kitasatosporales</taxon>
        <taxon>Streptomycetaceae</taxon>
        <taxon>Streptomyces</taxon>
    </lineage>
</organism>
<accession>A0ABY9IQG6</accession>